<feature type="binding site" evidence="2">
    <location>
        <position position="114"/>
    </location>
    <ligand>
        <name>substrate</name>
    </ligand>
</feature>
<dbReference type="Gene3D" id="3.10.129.10">
    <property type="entry name" value="Hotdog Thioesterase"/>
    <property type="match status" value="1"/>
</dbReference>
<dbReference type="InterPro" id="IPR029069">
    <property type="entry name" value="HotDog_dom_sf"/>
</dbReference>
<reference evidence="5" key="1">
    <citation type="submission" date="2016-10" db="EMBL/GenBank/DDBJ databases">
        <authorList>
            <person name="Varghese N."/>
            <person name="Submissions S."/>
        </authorList>
    </citation>
    <scope>NUCLEOTIDE SEQUENCE [LARGE SCALE GENOMIC DNA]</scope>
    <source>
        <strain evidence="5">Z-7934</strain>
    </source>
</reference>
<dbReference type="Pfam" id="PF22636">
    <property type="entry name" value="FlK"/>
    <property type="match status" value="1"/>
</dbReference>
<dbReference type="PANTHER" id="PTHR36934">
    <property type="entry name" value="BLR0278 PROTEIN"/>
    <property type="match status" value="1"/>
</dbReference>
<evidence type="ECO:0000313" key="4">
    <source>
        <dbReference type="EMBL" id="SFH71880.1"/>
    </source>
</evidence>
<dbReference type="InterPro" id="IPR054485">
    <property type="entry name" value="FlK-like_dom"/>
</dbReference>
<name>A0A1I3CBF6_9FIRM</name>
<dbReference type="RefSeq" id="WP_093370669.1">
    <property type="nucleotide sequence ID" value="NZ_FOQA01000002.1"/>
</dbReference>
<dbReference type="Proteomes" id="UP000199287">
    <property type="component" value="Unassembled WGS sequence"/>
</dbReference>
<dbReference type="InterPro" id="IPR025540">
    <property type="entry name" value="FlK"/>
</dbReference>
<evidence type="ECO:0000256" key="1">
    <source>
        <dbReference type="PIRSR" id="PIRSR014972-1"/>
    </source>
</evidence>
<keyword evidence="5" id="KW-1185">Reference proteome</keyword>
<feature type="active site" evidence="1">
    <location>
        <position position="44"/>
    </location>
</feature>
<proteinExistence type="predicted"/>
<dbReference type="STRING" id="69895.SAMN05192551_102319"/>
<gene>
    <name evidence="4" type="ORF">SAMN05192551_102319</name>
</gene>
<dbReference type="PANTHER" id="PTHR36934:SF1">
    <property type="entry name" value="THIOESTERASE DOMAIN-CONTAINING PROTEIN"/>
    <property type="match status" value="1"/>
</dbReference>
<evidence type="ECO:0000313" key="5">
    <source>
        <dbReference type="Proteomes" id="UP000199287"/>
    </source>
</evidence>
<accession>A0A1I3CBF6</accession>
<feature type="active site" evidence="1">
    <location>
        <position position="70"/>
    </location>
</feature>
<feature type="binding site" evidence="2">
    <location>
        <position position="63"/>
    </location>
    <ligand>
        <name>substrate</name>
    </ligand>
</feature>
<organism evidence="4 5">
    <name type="scientific">Tindallia magadiensis</name>
    <dbReference type="NCBI Taxonomy" id="69895"/>
    <lineage>
        <taxon>Bacteria</taxon>
        <taxon>Bacillati</taxon>
        <taxon>Bacillota</taxon>
        <taxon>Clostridia</taxon>
        <taxon>Peptostreptococcales</taxon>
        <taxon>Tindalliaceae</taxon>
        <taxon>Tindallia</taxon>
    </lineage>
</organism>
<dbReference type="OrthoDB" id="6902891at2"/>
<feature type="binding site" evidence="2">
    <location>
        <position position="63"/>
    </location>
    <ligand>
        <name>CoA</name>
        <dbReference type="ChEBI" id="CHEBI:57287"/>
    </ligand>
</feature>
<dbReference type="PIRSF" id="PIRSF014972">
    <property type="entry name" value="FlK"/>
    <property type="match status" value="1"/>
</dbReference>
<sequence length="134" mass="14736">MEFNLEIGILGKTELTVTEEKTAVAYGSGGIDVFATPAMIGVMENAALEIADQHLPDGWSTVGTRLDVRHIAATPKGMKVRAEAKLIAVKGKQLTFEVTAYDDEEKIGEGIHDRYIINKETFLNKTEEKKARQT</sequence>
<protein>
    <submittedName>
        <fullName evidence="4">Predicted thioesterase</fullName>
    </submittedName>
</protein>
<evidence type="ECO:0000259" key="3">
    <source>
        <dbReference type="Pfam" id="PF22636"/>
    </source>
</evidence>
<dbReference type="SUPFAM" id="SSF54637">
    <property type="entry name" value="Thioesterase/thiol ester dehydrase-isomerase"/>
    <property type="match status" value="1"/>
</dbReference>
<dbReference type="AlphaFoldDB" id="A0A1I3CBF6"/>
<feature type="active site" evidence="1">
    <location>
        <position position="36"/>
    </location>
</feature>
<feature type="domain" description="Fluoroacetyl-CoA-specific thioesterase-like" evidence="3">
    <location>
        <begin position="17"/>
        <end position="120"/>
    </location>
</feature>
<dbReference type="EMBL" id="FOQA01000002">
    <property type="protein sequence ID" value="SFH71880.1"/>
    <property type="molecule type" value="Genomic_DNA"/>
</dbReference>
<evidence type="ECO:0000256" key="2">
    <source>
        <dbReference type="PIRSR" id="PIRSR014972-2"/>
    </source>
</evidence>